<dbReference type="Proteomes" id="UP000018888">
    <property type="component" value="Unassembled WGS sequence"/>
</dbReference>
<keyword evidence="2" id="KW-1185">Reference proteome</keyword>
<accession>A0A2P4Q166</accession>
<proteinExistence type="predicted"/>
<organism evidence="1 2">
    <name type="scientific">Rhizophagus irregularis (strain DAOM 181602 / DAOM 197198 / MUCL 43194)</name>
    <name type="common">Arbuscular mycorrhizal fungus</name>
    <name type="synonym">Glomus intraradices</name>
    <dbReference type="NCBI Taxonomy" id="747089"/>
    <lineage>
        <taxon>Eukaryota</taxon>
        <taxon>Fungi</taxon>
        <taxon>Fungi incertae sedis</taxon>
        <taxon>Mucoromycota</taxon>
        <taxon>Glomeromycotina</taxon>
        <taxon>Glomeromycetes</taxon>
        <taxon>Glomerales</taxon>
        <taxon>Glomeraceae</taxon>
        <taxon>Rhizophagus</taxon>
    </lineage>
</organism>
<sequence length="81" mass="9551">MTVPQESVYDTKMCRILVLKSYQVTNQRHLVELVKKMNIYYCDIIIKSPSQAIILELLTTIKKFRSWALEYILDKLSAKEI</sequence>
<dbReference type="EMBL" id="AUPC02000109">
    <property type="protein sequence ID" value="POG71352.1"/>
    <property type="molecule type" value="Genomic_DNA"/>
</dbReference>
<comment type="caution">
    <text evidence="1">The sequence shown here is derived from an EMBL/GenBank/DDBJ whole genome shotgun (WGS) entry which is preliminary data.</text>
</comment>
<dbReference type="AlphaFoldDB" id="A0A2P4Q166"/>
<reference evidence="1 2" key="2">
    <citation type="journal article" date="2018" name="New Phytol.">
        <title>High intraspecific genome diversity in the model arbuscular mycorrhizal symbiont Rhizophagus irregularis.</title>
        <authorList>
            <person name="Chen E.C.H."/>
            <person name="Morin E."/>
            <person name="Beaudet D."/>
            <person name="Noel J."/>
            <person name="Yildirir G."/>
            <person name="Ndikumana S."/>
            <person name="Charron P."/>
            <person name="St-Onge C."/>
            <person name="Giorgi J."/>
            <person name="Kruger M."/>
            <person name="Marton T."/>
            <person name="Ropars J."/>
            <person name="Grigoriev I.V."/>
            <person name="Hainaut M."/>
            <person name="Henrissat B."/>
            <person name="Roux C."/>
            <person name="Martin F."/>
            <person name="Corradi N."/>
        </authorList>
    </citation>
    <scope>NUCLEOTIDE SEQUENCE [LARGE SCALE GENOMIC DNA]</scope>
    <source>
        <strain evidence="1 2">DAOM 197198</strain>
    </source>
</reference>
<protein>
    <submittedName>
        <fullName evidence="1">Uncharacterized protein</fullName>
    </submittedName>
</protein>
<evidence type="ECO:0000313" key="2">
    <source>
        <dbReference type="Proteomes" id="UP000018888"/>
    </source>
</evidence>
<reference evidence="1 2" key="1">
    <citation type="journal article" date="2013" name="Proc. Natl. Acad. Sci. U.S.A.">
        <title>Genome of an arbuscular mycorrhizal fungus provides insight into the oldest plant symbiosis.</title>
        <authorList>
            <person name="Tisserant E."/>
            <person name="Malbreil M."/>
            <person name="Kuo A."/>
            <person name="Kohler A."/>
            <person name="Symeonidi A."/>
            <person name="Balestrini R."/>
            <person name="Charron P."/>
            <person name="Duensing N."/>
            <person name="Frei Dit Frey N."/>
            <person name="Gianinazzi-Pearson V."/>
            <person name="Gilbert L.B."/>
            <person name="Handa Y."/>
            <person name="Herr J.R."/>
            <person name="Hijri M."/>
            <person name="Koul R."/>
            <person name="Kawaguchi M."/>
            <person name="Krajinski F."/>
            <person name="Lammers P.J."/>
            <person name="Masclaux F.G."/>
            <person name="Murat C."/>
            <person name="Morin E."/>
            <person name="Ndikumana S."/>
            <person name="Pagni M."/>
            <person name="Petitpierre D."/>
            <person name="Requena N."/>
            <person name="Rosikiewicz P."/>
            <person name="Riley R."/>
            <person name="Saito K."/>
            <person name="San Clemente H."/>
            <person name="Shapiro H."/>
            <person name="van Tuinen D."/>
            <person name="Becard G."/>
            <person name="Bonfante P."/>
            <person name="Paszkowski U."/>
            <person name="Shachar-Hill Y.Y."/>
            <person name="Tuskan G.A."/>
            <person name="Young P.W."/>
            <person name="Sanders I.R."/>
            <person name="Henrissat B."/>
            <person name="Rensing S.A."/>
            <person name="Grigoriev I.V."/>
            <person name="Corradi N."/>
            <person name="Roux C."/>
            <person name="Martin F."/>
        </authorList>
    </citation>
    <scope>NUCLEOTIDE SEQUENCE [LARGE SCALE GENOMIC DNA]</scope>
    <source>
        <strain evidence="1 2">DAOM 197198</strain>
    </source>
</reference>
<name>A0A2P4Q166_RHIID</name>
<evidence type="ECO:0000313" key="1">
    <source>
        <dbReference type="EMBL" id="POG71352.1"/>
    </source>
</evidence>
<gene>
    <name evidence="1" type="ORF">GLOIN_2v1607109</name>
</gene>